<dbReference type="Gene3D" id="2.30.110.10">
    <property type="entry name" value="Electron Transport, Fmn-binding Protein, Chain A"/>
    <property type="match status" value="1"/>
</dbReference>
<feature type="domain" description="Pyridoxamine 5'-phosphate oxidase N-terminal" evidence="1">
    <location>
        <begin position="40"/>
        <end position="138"/>
    </location>
</feature>
<organism evidence="2 3">
    <name type="scientific">Streptomyces tremellae</name>
    <dbReference type="NCBI Taxonomy" id="1124239"/>
    <lineage>
        <taxon>Bacteria</taxon>
        <taxon>Bacillati</taxon>
        <taxon>Actinomycetota</taxon>
        <taxon>Actinomycetes</taxon>
        <taxon>Kitasatosporales</taxon>
        <taxon>Streptomycetaceae</taxon>
        <taxon>Streptomyces</taxon>
    </lineage>
</organism>
<dbReference type="SUPFAM" id="SSF50475">
    <property type="entry name" value="FMN-binding split barrel"/>
    <property type="match status" value="1"/>
</dbReference>
<keyword evidence="3" id="KW-1185">Reference proteome</keyword>
<reference evidence="3" key="1">
    <citation type="journal article" date="2019" name="Int. J. Syst. Evol. Microbiol.">
        <title>The Global Catalogue of Microorganisms (GCM) 10K type strain sequencing project: providing services to taxonomists for standard genome sequencing and annotation.</title>
        <authorList>
            <consortium name="The Broad Institute Genomics Platform"/>
            <consortium name="The Broad Institute Genome Sequencing Center for Infectious Disease"/>
            <person name="Wu L."/>
            <person name="Ma J."/>
        </authorList>
    </citation>
    <scope>NUCLEOTIDE SEQUENCE [LARGE SCALE GENOMIC DNA]</scope>
    <source>
        <strain evidence="3">JCM 30846</strain>
    </source>
</reference>
<gene>
    <name evidence="2" type="ORF">GCM10023082_36290</name>
</gene>
<dbReference type="Proteomes" id="UP001499884">
    <property type="component" value="Unassembled WGS sequence"/>
</dbReference>
<sequence length="174" mass="19165">MRTPPPVPAWTELRSEEELTELLGGEPHPVVIEKVRPDLTDADLALLAASPFCVVATSDDEGNCDTSPRGGSPGFVHVVDRGRVAIPDRPGNRRGDSFRNILRNPHVGLLHLVPGSKEILRINGRARVLTDAPFFDLMAVKGQRPSLAMLVEIDESFRHCPQSLRRSGLWDPRP</sequence>
<evidence type="ECO:0000313" key="2">
    <source>
        <dbReference type="EMBL" id="GAA3735949.1"/>
    </source>
</evidence>
<dbReference type="EMBL" id="BAABEP010000024">
    <property type="protein sequence ID" value="GAA3735949.1"/>
    <property type="molecule type" value="Genomic_DNA"/>
</dbReference>
<dbReference type="PANTHER" id="PTHR42815:SF2">
    <property type="entry name" value="FAD-BINDING, PUTATIVE (AFU_ORTHOLOGUE AFUA_6G07600)-RELATED"/>
    <property type="match status" value="1"/>
</dbReference>
<protein>
    <submittedName>
        <fullName evidence="2">Pyridoxamine 5'-phosphate oxidase family protein</fullName>
    </submittedName>
</protein>
<evidence type="ECO:0000313" key="3">
    <source>
        <dbReference type="Proteomes" id="UP001499884"/>
    </source>
</evidence>
<dbReference type="InterPro" id="IPR012349">
    <property type="entry name" value="Split_barrel_FMN-bd"/>
</dbReference>
<dbReference type="InterPro" id="IPR011576">
    <property type="entry name" value="Pyridox_Oxase_N"/>
</dbReference>
<evidence type="ECO:0000259" key="1">
    <source>
        <dbReference type="Pfam" id="PF01243"/>
    </source>
</evidence>
<proteinExistence type="predicted"/>
<name>A0ABP7FCY1_9ACTN</name>
<dbReference type="Pfam" id="PF01243">
    <property type="entry name" value="PNPOx_N"/>
    <property type="match status" value="1"/>
</dbReference>
<dbReference type="PANTHER" id="PTHR42815">
    <property type="entry name" value="FAD-BINDING, PUTATIVE (AFU_ORTHOLOGUE AFUA_6G07600)-RELATED"/>
    <property type="match status" value="1"/>
</dbReference>
<accession>A0ABP7FCY1</accession>
<comment type="caution">
    <text evidence="2">The sequence shown here is derived from an EMBL/GenBank/DDBJ whole genome shotgun (WGS) entry which is preliminary data.</text>
</comment>
<dbReference type="NCBIfam" id="TIGR04025">
    <property type="entry name" value="PPOX_FMN_DR2398"/>
    <property type="match status" value="1"/>
</dbReference>
<dbReference type="InterPro" id="IPR024029">
    <property type="entry name" value="Pyridox_Oxase_FMN-dep"/>
</dbReference>